<accession>A0A8T1VRM4</accession>
<dbReference type="Proteomes" id="UP000694044">
    <property type="component" value="Unassembled WGS sequence"/>
</dbReference>
<feature type="region of interest" description="Disordered" evidence="1">
    <location>
        <begin position="290"/>
        <end position="342"/>
    </location>
</feature>
<keyword evidence="3" id="KW-1185">Reference proteome</keyword>
<evidence type="ECO:0000313" key="2">
    <source>
        <dbReference type="EMBL" id="KAG7383801.1"/>
    </source>
</evidence>
<feature type="region of interest" description="Disordered" evidence="1">
    <location>
        <begin position="492"/>
        <end position="522"/>
    </location>
</feature>
<gene>
    <name evidence="2" type="ORF">PHYPSEUDO_003284</name>
</gene>
<organism evidence="2 3">
    <name type="scientific">Phytophthora pseudosyringae</name>
    <dbReference type="NCBI Taxonomy" id="221518"/>
    <lineage>
        <taxon>Eukaryota</taxon>
        <taxon>Sar</taxon>
        <taxon>Stramenopiles</taxon>
        <taxon>Oomycota</taxon>
        <taxon>Peronosporomycetes</taxon>
        <taxon>Peronosporales</taxon>
        <taxon>Peronosporaceae</taxon>
        <taxon>Phytophthora</taxon>
    </lineage>
</organism>
<dbReference type="AlphaFoldDB" id="A0A8T1VRM4"/>
<comment type="caution">
    <text evidence="2">The sequence shown here is derived from an EMBL/GenBank/DDBJ whole genome shotgun (WGS) entry which is preliminary data.</text>
</comment>
<sequence>MPPRPATGQRKANAPPLAASQQPLQGKLRPHSAALLSTAPESPPARNVVGSAAAANGERVGATSDELIRDLERKVRKVVELKRAQSDKLRFEVAKKREDVDRAKLVLHDLIKDSEALGLHYHPSTNQAEDGGGRTGDAEDDKIEEEPNRLQPIASISRRPVYSKHTKINELEAKLERRAQASHEVMRNTLVLEHIKKRLLSERINVTQETNELKARFADLNHQTQELQKKEIGASEAVSQIQTRVAQQKDDMAANLRKYKREVEMRQKWAREKAKFEKYYNDQMQSLLDAQGQSASPDGPAGGAGGKTASPGSRRSSRSRSPNKMRRSSVITMDSSEEMEPQEEYRQAFLRMGFGHYSEGVDPEEIIRTCLSHDEIKKELDVKHDEDMERIAVLRDQLAKSRNIATEKIPLSKRGTSQRLEVKEIEISSVERALATVVDQYMFVDQSVRPLKIGLQQILQNVTNETVNVDDTAGIENALMSAIEEMMKLVRETRGSSSNQPPTDEMQTSGEAAPSTEEGEPTNATKAIAKLGVVSADHFTSPFNIRIPPKAKEPYFVLGVSTVPAAAKPLDDGKEPEDLDFDVMDRSTVKRISSVVVCTSTGKKSKGAERAKPHRTKW</sequence>
<feature type="compositionally biased region" description="Polar residues" evidence="1">
    <location>
        <begin position="495"/>
        <end position="510"/>
    </location>
</feature>
<name>A0A8T1VRM4_9STRA</name>
<feature type="region of interest" description="Disordered" evidence="1">
    <location>
        <begin position="1"/>
        <end position="65"/>
    </location>
</feature>
<evidence type="ECO:0000256" key="1">
    <source>
        <dbReference type="SAM" id="MobiDB-lite"/>
    </source>
</evidence>
<dbReference type="EMBL" id="JAGDFM010000166">
    <property type="protein sequence ID" value="KAG7383801.1"/>
    <property type="molecule type" value="Genomic_DNA"/>
</dbReference>
<evidence type="ECO:0000313" key="3">
    <source>
        <dbReference type="Proteomes" id="UP000694044"/>
    </source>
</evidence>
<feature type="region of interest" description="Disordered" evidence="1">
    <location>
        <begin position="118"/>
        <end position="148"/>
    </location>
</feature>
<protein>
    <submittedName>
        <fullName evidence="2">Uncharacterized protein</fullName>
    </submittedName>
</protein>
<proteinExistence type="predicted"/>
<dbReference type="OrthoDB" id="70049at2759"/>
<reference evidence="2" key="1">
    <citation type="submission" date="2021-02" db="EMBL/GenBank/DDBJ databases">
        <authorList>
            <person name="Palmer J.M."/>
        </authorList>
    </citation>
    <scope>NUCLEOTIDE SEQUENCE</scope>
    <source>
        <strain evidence="2">SCRP734</strain>
    </source>
</reference>
<feature type="compositionally biased region" description="Basic residues" evidence="1">
    <location>
        <begin position="315"/>
        <end position="327"/>
    </location>
</feature>